<keyword evidence="9" id="KW-1185">Reference proteome</keyword>
<evidence type="ECO:0000256" key="1">
    <source>
        <dbReference type="ARBA" id="ARBA00004141"/>
    </source>
</evidence>
<comment type="similarity">
    <text evidence="5">Belongs to the SAT4 family.</text>
</comment>
<keyword evidence="4 6" id="KW-0472">Membrane</keyword>
<dbReference type="PANTHER" id="PTHR33048">
    <property type="entry name" value="PTH11-LIKE INTEGRAL MEMBRANE PROTEIN (AFU_ORTHOLOGUE AFUA_5G11245)"/>
    <property type="match status" value="1"/>
</dbReference>
<evidence type="ECO:0000256" key="2">
    <source>
        <dbReference type="ARBA" id="ARBA00022692"/>
    </source>
</evidence>
<feature type="transmembrane region" description="Helical" evidence="6">
    <location>
        <begin position="155"/>
        <end position="176"/>
    </location>
</feature>
<sequence>MADFSSSGLTFFIFTIIFTILCGVFVLLRFLAARISRRSFYLDDGFILFAYVNDGEALNSVVLENSYANRVGWSRQLILASDVCWLLGSVFVKLSILWLYHRLFATTEFRRWSWTMLVFVSCYGIAFLIVYLTNCIPMDQLWNPQPGGHCRDMQYSDYATVGINMLIDIAILILPMPTLWGLQLPVRKKVIVTVMFSFGFA</sequence>
<evidence type="ECO:0000256" key="4">
    <source>
        <dbReference type="ARBA" id="ARBA00023136"/>
    </source>
</evidence>
<protein>
    <recommendedName>
        <fullName evidence="7">Rhodopsin domain-containing protein</fullName>
    </recommendedName>
</protein>
<dbReference type="InterPro" id="IPR049326">
    <property type="entry name" value="Rhodopsin_dom_fungi"/>
</dbReference>
<feature type="transmembrane region" description="Helical" evidence="6">
    <location>
        <begin position="112"/>
        <end position="134"/>
    </location>
</feature>
<keyword evidence="2 6" id="KW-0812">Transmembrane</keyword>
<evidence type="ECO:0000313" key="8">
    <source>
        <dbReference type="EMBL" id="KAK7756330.1"/>
    </source>
</evidence>
<proteinExistence type="inferred from homology"/>
<dbReference type="PANTHER" id="PTHR33048:SF47">
    <property type="entry name" value="INTEGRAL MEMBRANE PROTEIN-RELATED"/>
    <property type="match status" value="1"/>
</dbReference>
<evidence type="ECO:0000256" key="3">
    <source>
        <dbReference type="ARBA" id="ARBA00022989"/>
    </source>
</evidence>
<dbReference type="AlphaFoldDB" id="A0AAN9UVP0"/>
<evidence type="ECO:0000256" key="6">
    <source>
        <dbReference type="SAM" id="Phobius"/>
    </source>
</evidence>
<dbReference type="Proteomes" id="UP001320420">
    <property type="component" value="Unassembled WGS sequence"/>
</dbReference>
<accession>A0AAN9UVP0</accession>
<keyword evidence="3 6" id="KW-1133">Transmembrane helix</keyword>
<gene>
    <name evidence="8" type="ORF">SLS62_001556</name>
</gene>
<name>A0AAN9UVP0_9PEZI</name>
<feature type="transmembrane region" description="Helical" evidence="6">
    <location>
        <begin position="77"/>
        <end position="100"/>
    </location>
</feature>
<evidence type="ECO:0000259" key="7">
    <source>
        <dbReference type="Pfam" id="PF20684"/>
    </source>
</evidence>
<feature type="domain" description="Rhodopsin" evidence="7">
    <location>
        <begin position="28"/>
        <end position="200"/>
    </location>
</feature>
<reference evidence="8 9" key="1">
    <citation type="submission" date="2024-02" db="EMBL/GenBank/DDBJ databases">
        <title>De novo assembly and annotation of 12 fungi associated with fruit tree decline syndrome in Ontario, Canada.</title>
        <authorList>
            <person name="Sulman M."/>
            <person name="Ellouze W."/>
            <person name="Ilyukhin E."/>
        </authorList>
    </citation>
    <scope>NUCLEOTIDE SEQUENCE [LARGE SCALE GENOMIC DNA]</scope>
    <source>
        <strain evidence="8 9">M11/M66-122</strain>
    </source>
</reference>
<dbReference type="EMBL" id="JAKJXP020000007">
    <property type="protein sequence ID" value="KAK7756330.1"/>
    <property type="molecule type" value="Genomic_DNA"/>
</dbReference>
<evidence type="ECO:0000313" key="9">
    <source>
        <dbReference type="Proteomes" id="UP001320420"/>
    </source>
</evidence>
<dbReference type="GO" id="GO:0016020">
    <property type="term" value="C:membrane"/>
    <property type="evidence" value="ECO:0007669"/>
    <property type="project" value="UniProtKB-SubCell"/>
</dbReference>
<feature type="transmembrane region" description="Helical" evidence="6">
    <location>
        <begin position="12"/>
        <end position="32"/>
    </location>
</feature>
<evidence type="ECO:0000256" key="5">
    <source>
        <dbReference type="ARBA" id="ARBA00038359"/>
    </source>
</evidence>
<dbReference type="Pfam" id="PF20684">
    <property type="entry name" value="Fung_rhodopsin"/>
    <property type="match status" value="1"/>
</dbReference>
<dbReference type="InterPro" id="IPR052337">
    <property type="entry name" value="SAT4-like"/>
</dbReference>
<comment type="caution">
    <text evidence="8">The sequence shown here is derived from an EMBL/GenBank/DDBJ whole genome shotgun (WGS) entry which is preliminary data.</text>
</comment>
<organism evidence="8 9">
    <name type="scientific">Diatrype stigma</name>
    <dbReference type="NCBI Taxonomy" id="117547"/>
    <lineage>
        <taxon>Eukaryota</taxon>
        <taxon>Fungi</taxon>
        <taxon>Dikarya</taxon>
        <taxon>Ascomycota</taxon>
        <taxon>Pezizomycotina</taxon>
        <taxon>Sordariomycetes</taxon>
        <taxon>Xylariomycetidae</taxon>
        <taxon>Xylariales</taxon>
        <taxon>Diatrypaceae</taxon>
        <taxon>Diatrype</taxon>
    </lineage>
</organism>
<comment type="subcellular location">
    <subcellularLocation>
        <location evidence="1">Membrane</location>
        <topology evidence="1">Multi-pass membrane protein</topology>
    </subcellularLocation>
</comment>